<proteinExistence type="predicted"/>
<evidence type="ECO:0000313" key="2">
    <source>
        <dbReference type="Proteomes" id="UP001228376"/>
    </source>
</evidence>
<organism evidence="1 2">
    <name type="scientific">Tigheibacillus jepli</name>
    <dbReference type="NCBI Taxonomy" id="3035914"/>
    <lineage>
        <taxon>Bacteria</taxon>
        <taxon>Bacillati</taxon>
        <taxon>Bacillota</taxon>
        <taxon>Bacilli</taxon>
        <taxon>Bacillales</taxon>
        <taxon>Bacillaceae</taxon>
        <taxon>Tigheibacillus</taxon>
    </lineage>
</organism>
<dbReference type="Proteomes" id="UP001228376">
    <property type="component" value="Unassembled WGS sequence"/>
</dbReference>
<protein>
    <submittedName>
        <fullName evidence="1">Uncharacterized protein</fullName>
    </submittedName>
</protein>
<name>A0ABU5CL74_9BACI</name>
<accession>A0ABU5CL74</accession>
<dbReference type="EMBL" id="JAROCA020000003">
    <property type="protein sequence ID" value="MDY0407107.1"/>
    <property type="molecule type" value="Genomic_DNA"/>
</dbReference>
<sequence>MSVQAVRIMLKNLVAFGVVGFFRLQKELEKARTVKQNGRRD</sequence>
<reference evidence="1 2" key="1">
    <citation type="submission" date="2023-10" db="EMBL/GenBank/DDBJ databases">
        <title>179-bfca-hs.</title>
        <authorList>
            <person name="Miliotis G."/>
            <person name="Sengupta P."/>
            <person name="Hameed A."/>
            <person name="Chuvochina M."/>
            <person name="Mcdonagh F."/>
            <person name="Simpson A.C."/>
            <person name="Singh N.K."/>
            <person name="Rekha P.D."/>
            <person name="Raman K."/>
            <person name="Hugenholtz P."/>
            <person name="Venkateswaran K."/>
        </authorList>
    </citation>
    <scope>NUCLEOTIDE SEQUENCE [LARGE SCALE GENOMIC DNA]</scope>
    <source>
        <strain evidence="1 2">179-BFC-A-HS</strain>
    </source>
</reference>
<dbReference type="RefSeq" id="WP_306067346.1">
    <property type="nucleotide sequence ID" value="NZ_JAROCA020000003.1"/>
</dbReference>
<comment type="caution">
    <text evidence="1">The sequence shown here is derived from an EMBL/GenBank/DDBJ whole genome shotgun (WGS) entry which is preliminary data.</text>
</comment>
<keyword evidence="2" id="KW-1185">Reference proteome</keyword>
<gene>
    <name evidence="1" type="ORF">P5G51_018780</name>
</gene>
<evidence type="ECO:0000313" key="1">
    <source>
        <dbReference type="EMBL" id="MDY0407107.1"/>
    </source>
</evidence>